<comment type="catalytic activity">
    <reaction evidence="6">
        <text>D-lyxose = D-xylulose</text>
        <dbReference type="Rhea" id="RHEA:14201"/>
        <dbReference type="ChEBI" id="CHEBI:16789"/>
        <dbReference type="ChEBI" id="CHEBI:17140"/>
        <dbReference type="EC" id="5.3.1.15"/>
    </reaction>
</comment>
<keyword evidence="5" id="KW-0119">Carbohydrate metabolism</keyword>
<dbReference type="SUPFAM" id="SSF51182">
    <property type="entry name" value="RmlC-like cupins"/>
    <property type="match status" value="1"/>
</dbReference>
<dbReference type="Gene3D" id="2.60.120.10">
    <property type="entry name" value="Jelly Rolls"/>
    <property type="match status" value="1"/>
</dbReference>
<evidence type="ECO:0000313" key="10">
    <source>
        <dbReference type="Proteomes" id="UP000186313"/>
    </source>
</evidence>
<keyword evidence="2" id="KW-0479">Metal-binding</keyword>
<proteinExistence type="inferred from homology"/>
<comment type="similarity">
    <text evidence="7">Belongs to the D-lyxose ketol-isomerase family.</text>
</comment>
<protein>
    <recommendedName>
        <fullName evidence="8">D-lyxose ketol-isomerase</fullName>
        <ecNumber evidence="8">5.3.1.15</ecNumber>
    </recommendedName>
</protein>
<evidence type="ECO:0000256" key="6">
    <source>
        <dbReference type="ARBA" id="ARBA00044907"/>
    </source>
</evidence>
<dbReference type="Pfam" id="PF07385">
    <property type="entry name" value="Lyx_isomer"/>
    <property type="match status" value="1"/>
</dbReference>
<name>A0A1Q9HJS9_9VIBR</name>
<dbReference type="RefSeq" id="WP_075708352.1">
    <property type="nucleotide sequence ID" value="NZ_MJMJ01000012.1"/>
</dbReference>
<comment type="cofactor">
    <cofactor evidence="1">
        <name>Mn(2+)</name>
        <dbReference type="ChEBI" id="CHEBI:29035"/>
    </cofactor>
</comment>
<keyword evidence="4 9" id="KW-0413">Isomerase</keyword>
<evidence type="ECO:0000256" key="2">
    <source>
        <dbReference type="ARBA" id="ARBA00022723"/>
    </source>
</evidence>
<evidence type="ECO:0000256" key="5">
    <source>
        <dbReference type="ARBA" id="ARBA00023277"/>
    </source>
</evidence>
<comment type="caution">
    <text evidence="9">The sequence shown here is derived from an EMBL/GenBank/DDBJ whole genome shotgun (WGS) entry which is preliminary data.</text>
</comment>
<keyword evidence="3" id="KW-0464">Manganese</keyword>
<dbReference type="InterPro" id="IPR010864">
    <property type="entry name" value="D-lyxose_isomer"/>
</dbReference>
<reference evidence="9 10" key="1">
    <citation type="submission" date="2016-09" db="EMBL/GenBank/DDBJ databases">
        <title>Genomic Taxonomy of the Vibrionaceae.</title>
        <authorList>
            <person name="Gonzalez-Castillo A."/>
            <person name="Gomez-Gil B."/>
            <person name="Enciso-Ibarra K."/>
        </authorList>
    </citation>
    <scope>NUCLEOTIDE SEQUENCE [LARGE SCALE GENOMIC DNA]</scope>
    <source>
        <strain evidence="9 10">CAIM 703</strain>
    </source>
</reference>
<dbReference type="GO" id="GO:0046872">
    <property type="term" value="F:metal ion binding"/>
    <property type="evidence" value="ECO:0007669"/>
    <property type="project" value="UniProtKB-KW"/>
</dbReference>
<evidence type="ECO:0000313" key="9">
    <source>
        <dbReference type="EMBL" id="OLQ90589.1"/>
    </source>
</evidence>
<organism evidence="9 10">
    <name type="scientific">Vibrio panuliri</name>
    <dbReference type="NCBI Taxonomy" id="1381081"/>
    <lineage>
        <taxon>Bacteria</taxon>
        <taxon>Pseudomonadati</taxon>
        <taxon>Pseudomonadota</taxon>
        <taxon>Gammaproteobacteria</taxon>
        <taxon>Vibrionales</taxon>
        <taxon>Vibrionaceae</taxon>
        <taxon>Vibrio</taxon>
    </lineage>
</organism>
<dbReference type="STRING" id="1381081.BIY22_06240"/>
<gene>
    <name evidence="9" type="ORF">BIY22_06240</name>
</gene>
<evidence type="ECO:0000256" key="8">
    <source>
        <dbReference type="ARBA" id="ARBA00044972"/>
    </source>
</evidence>
<dbReference type="EMBL" id="MJMJ01000012">
    <property type="protein sequence ID" value="OLQ90589.1"/>
    <property type="molecule type" value="Genomic_DNA"/>
</dbReference>
<dbReference type="CDD" id="cd20308">
    <property type="entry name" value="cupin_YdaE"/>
    <property type="match status" value="1"/>
</dbReference>
<evidence type="ECO:0000256" key="4">
    <source>
        <dbReference type="ARBA" id="ARBA00023235"/>
    </source>
</evidence>
<dbReference type="AlphaFoldDB" id="A0A1Q9HJS9"/>
<accession>A0A1Q9HJS9</accession>
<dbReference type="InterPro" id="IPR014710">
    <property type="entry name" value="RmlC-like_jellyroll"/>
</dbReference>
<dbReference type="GO" id="GO:0047828">
    <property type="term" value="F:D-lyxose ketol-isomerase activity"/>
    <property type="evidence" value="ECO:0007669"/>
    <property type="project" value="UniProtKB-EC"/>
</dbReference>
<dbReference type="InterPro" id="IPR011051">
    <property type="entry name" value="RmlC_Cupin_sf"/>
</dbReference>
<dbReference type="EC" id="5.3.1.15" evidence="8"/>
<dbReference type="Proteomes" id="UP000186313">
    <property type="component" value="Unassembled WGS sequence"/>
</dbReference>
<sequence length="170" mass="19269">MLSDRQTHMHQVLKNNGFFLTDQEAENIEIADFGLNDFETTGLYLYTYENNHRYCAKELYLAPGQTCPEHRHPPVNGQDGKMETFRCRKGIVYLYVEGDATPSISATLPAGREATYSAFHQIILHPGEQYTIAQDTKHWFQAGPEGAIVSEFSSTSSDENDIFTDPEITR</sequence>
<evidence type="ECO:0000256" key="3">
    <source>
        <dbReference type="ARBA" id="ARBA00023211"/>
    </source>
</evidence>
<dbReference type="OrthoDB" id="9781654at2"/>
<evidence type="ECO:0000256" key="7">
    <source>
        <dbReference type="ARBA" id="ARBA00044951"/>
    </source>
</evidence>
<evidence type="ECO:0000256" key="1">
    <source>
        <dbReference type="ARBA" id="ARBA00001936"/>
    </source>
</evidence>